<gene>
    <name evidence="4" type="ORF">OUZ56_027127</name>
</gene>
<keyword evidence="2" id="KW-0560">Oxidoreductase</keyword>
<dbReference type="InterPro" id="IPR011051">
    <property type="entry name" value="RmlC_Cupin_sf"/>
</dbReference>
<keyword evidence="5" id="KW-1185">Reference proteome</keyword>
<keyword evidence="1" id="KW-0479">Metal-binding</keyword>
<protein>
    <recommendedName>
        <fullName evidence="6">2-aminoethanethiol dioxygenase</fullName>
    </recommendedName>
</protein>
<sequence length="246" mass="26994">MGSRIENVIRTAVHAFATKSNGSLVNTNINHNLNVLRQLLSEICPTEDLGLSRNSGQPRFSLSLFPSRTAPVSYMEIFENQTVSIGVFILKDGASIPLHDHVGMHGVLKVLYGTLNVQSYSPVDLPAQTNSHSMQQSQYIKARRFPVSCISEKDSPAMLSPSDHNLHTIGTVGGSASFLDILAPPYDPDGTCGKIRDCYYYADVGEGGPCNSEIRLLKRTSCPSSFWCDSLAYCGPDIKHLHHEFH</sequence>
<comment type="caution">
    <text evidence="4">The sequence shown here is derived from an EMBL/GenBank/DDBJ whole genome shotgun (WGS) entry which is preliminary data.</text>
</comment>
<evidence type="ECO:0000256" key="3">
    <source>
        <dbReference type="ARBA" id="ARBA00023004"/>
    </source>
</evidence>
<dbReference type="PANTHER" id="PTHR22966">
    <property type="entry name" value="2-AMINOETHANETHIOL DIOXYGENASE"/>
    <property type="match status" value="1"/>
</dbReference>
<dbReference type="CDD" id="cd20289">
    <property type="entry name" value="cupin_ADO"/>
    <property type="match status" value="1"/>
</dbReference>
<proteinExistence type="predicted"/>
<accession>A0ABQ9ZNU5</accession>
<dbReference type="InterPro" id="IPR012864">
    <property type="entry name" value="PCO/ADO"/>
</dbReference>
<evidence type="ECO:0000313" key="5">
    <source>
        <dbReference type="Proteomes" id="UP001234178"/>
    </source>
</evidence>
<dbReference type="PANTHER" id="PTHR22966:SF61">
    <property type="entry name" value="2-AMINOETHANETHIOL DIOXYGENASE"/>
    <property type="match status" value="1"/>
</dbReference>
<keyword evidence="3" id="KW-0408">Iron</keyword>
<evidence type="ECO:0000313" key="4">
    <source>
        <dbReference type="EMBL" id="KAK4014609.1"/>
    </source>
</evidence>
<evidence type="ECO:0008006" key="6">
    <source>
        <dbReference type="Google" id="ProtNLM"/>
    </source>
</evidence>
<organism evidence="4 5">
    <name type="scientific">Daphnia magna</name>
    <dbReference type="NCBI Taxonomy" id="35525"/>
    <lineage>
        <taxon>Eukaryota</taxon>
        <taxon>Metazoa</taxon>
        <taxon>Ecdysozoa</taxon>
        <taxon>Arthropoda</taxon>
        <taxon>Crustacea</taxon>
        <taxon>Branchiopoda</taxon>
        <taxon>Diplostraca</taxon>
        <taxon>Cladocera</taxon>
        <taxon>Anomopoda</taxon>
        <taxon>Daphniidae</taxon>
        <taxon>Daphnia</taxon>
    </lineage>
</organism>
<dbReference type="EMBL" id="JAOYFB010000004">
    <property type="protein sequence ID" value="KAK4014609.1"/>
    <property type="molecule type" value="Genomic_DNA"/>
</dbReference>
<name>A0ABQ9ZNU5_9CRUS</name>
<evidence type="ECO:0000256" key="2">
    <source>
        <dbReference type="ARBA" id="ARBA00023002"/>
    </source>
</evidence>
<dbReference type="SUPFAM" id="SSF51182">
    <property type="entry name" value="RmlC-like cupins"/>
    <property type="match status" value="1"/>
</dbReference>
<dbReference type="Pfam" id="PF07847">
    <property type="entry name" value="PCO_ADO"/>
    <property type="match status" value="1"/>
</dbReference>
<evidence type="ECO:0000256" key="1">
    <source>
        <dbReference type="ARBA" id="ARBA00022723"/>
    </source>
</evidence>
<dbReference type="InterPro" id="IPR014710">
    <property type="entry name" value="RmlC-like_jellyroll"/>
</dbReference>
<dbReference type="Gene3D" id="2.60.120.10">
    <property type="entry name" value="Jelly Rolls"/>
    <property type="match status" value="1"/>
</dbReference>
<reference evidence="4 5" key="1">
    <citation type="journal article" date="2023" name="Nucleic Acids Res.">
        <title>The hologenome of Daphnia magna reveals possible DNA methylation and microbiome-mediated evolution of the host genome.</title>
        <authorList>
            <person name="Chaturvedi A."/>
            <person name="Li X."/>
            <person name="Dhandapani V."/>
            <person name="Marshall H."/>
            <person name="Kissane S."/>
            <person name="Cuenca-Cambronero M."/>
            <person name="Asole G."/>
            <person name="Calvet F."/>
            <person name="Ruiz-Romero M."/>
            <person name="Marangio P."/>
            <person name="Guigo R."/>
            <person name="Rago D."/>
            <person name="Mirbahai L."/>
            <person name="Eastwood N."/>
            <person name="Colbourne J.K."/>
            <person name="Zhou J."/>
            <person name="Mallon E."/>
            <person name="Orsini L."/>
        </authorList>
    </citation>
    <scope>NUCLEOTIDE SEQUENCE [LARGE SCALE GENOMIC DNA]</scope>
    <source>
        <strain evidence="4">LRV0_1</strain>
    </source>
</reference>
<dbReference type="Proteomes" id="UP001234178">
    <property type="component" value="Unassembled WGS sequence"/>
</dbReference>